<organism evidence="2 3">
    <name type="scientific">Dendrobium nobile</name>
    <name type="common">Orchid</name>
    <dbReference type="NCBI Taxonomy" id="94219"/>
    <lineage>
        <taxon>Eukaryota</taxon>
        <taxon>Viridiplantae</taxon>
        <taxon>Streptophyta</taxon>
        <taxon>Embryophyta</taxon>
        <taxon>Tracheophyta</taxon>
        <taxon>Spermatophyta</taxon>
        <taxon>Magnoliopsida</taxon>
        <taxon>Liliopsida</taxon>
        <taxon>Asparagales</taxon>
        <taxon>Orchidaceae</taxon>
        <taxon>Epidendroideae</taxon>
        <taxon>Malaxideae</taxon>
        <taxon>Dendrobiinae</taxon>
        <taxon>Dendrobium</taxon>
    </lineage>
</organism>
<dbReference type="AlphaFoldDB" id="A0A8T3AWA7"/>
<comment type="caution">
    <text evidence="2">The sequence shown here is derived from an EMBL/GenBank/DDBJ whole genome shotgun (WGS) entry which is preliminary data.</text>
</comment>
<name>A0A8T3AWA7_DENNO</name>
<keyword evidence="1" id="KW-0472">Membrane</keyword>
<accession>A0A8T3AWA7</accession>
<keyword evidence="1" id="KW-0812">Transmembrane</keyword>
<dbReference type="EMBL" id="JAGYWB010000013">
    <property type="protein sequence ID" value="KAI0499982.1"/>
    <property type="molecule type" value="Genomic_DNA"/>
</dbReference>
<dbReference type="Proteomes" id="UP000829196">
    <property type="component" value="Unassembled WGS sequence"/>
</dbReference>
<protein>
    <submittedName>
        <fullName evidence="2">Uncharacterized protein</fullName>
    </submittedName>
</protein>
<evidence type="ECO:0000313" key="3">
    <source>
        <dbReference type="Proteomes" id="UP000829196"/>
    </source>
</evidence>
<feature type="transmembrane region" description="Helical" evidence="1">
    <location>
        <begin position="46"/>
        <end position="68"/>
    </location>
</feature>
<keyword evidence="3" id="KW-1185">Reference proteome</keyword>
<evidence type="ECO:0000313" key="2">
    <source>
        <dbReference type="EMBL" id="KAI0499982.1"/>
    </source>
</evidence>
<feature type="transmembrane region" description="Helical" evidence="1">
    <location>
        <begin position="6"/>
        <end position="25"/>
    </location>
</feature>
<gene>
    <name evidence="2" type="ORF">KFK09_018190</name>
</gene>
<reference evidence="2" key="1">
    <citation type="journal article" date="2022" name="Front. Genet.">
        <title>Chromosome-Scale Assembly of the Dendrobium nobile Genome Provides Insights Into the Molecular Mechanism of the Biosynthesis of the Medicinal Active Ingredient of Dendrobium.</title>
        <authorList>
            <person name="Xu Q."/>
            <person name="Niu S.-C."/>
            <person name="Li K.-L."/>
            <person name="Zheng P.-J."/>
            <person name="Zhang X.-J."/>
            <person name="Jia Y."/>
            <person name="Liu Y."/>
            <person name="Niu Y.-X."/>
            <person name="Yu L.-H."/>
            <person name="Chen D.-F."/>
            <person name="Zhang G.-Q."/>
        </authorList>
    </citation>
    <scope>NUCLEOTIDE SEQUENCE</scope>
    <source>
        <tissue evidence="2">Leaf</tissue>
    </source>
</reference>
<sequence length="73" mass="8342">MPSKPLCVVIYVSTVCGGSIHLVLYKYSSVSFCKRKIVLIKSVHLLFLYSFCLVSIPKVVFLHLRFFMVSEQV</sequence>
<evidence type="ECO:0000256" key="1">
    <source>
        <dbReference type="SAM" id="Phobius"/>
    </source>
</evidence>
<keyword evidence="1" id="KW-1133">Transmembrane helix</keyword>
<proteinExistence type="predicted"/>